<feature type="compositionally biased region" description="Basic and acidic residues" evidence="1">
    <location>
        <begin position="58"/>
        <end position="69"/>
    </location>
</feature>
<dbReference type="AlphaFoldDB" id="A0A6H5GAP6"/>
<keyword evidence="3" id="KW-1185">Reference proteome</keyword>
<dbReference type="Proteomes" id="UP000479000">
    <property type="component" value="Unassembled WGS sequence"/>
</dbReference>
<gene>
    <name evidence="2" type="ORF">NTEN_LOCUS5699</name>
</gene>
<dbReference type="EMBL" id="CADCXU010008772">
    <property type="protein sequence ID" value="CAA9999416.1"/>
    <property type="molecule type" value="Genomic_DNA"/>
</dbReference>
<reference evidence="2 3" key="1">
    <citation type="submission" date="2020-02" db="EMBL/GenBank/DDBJ databases">
        <authorList>
            <person name="Ferguson B K."/>
        </authorList>
    </citation>
    <scope>NUCLEOTIDE SEQUENCE [LARGE SCALE GENOMIC DNA]</scope>
</reference>
<evidence type="ECO:0000313" key="3">
    <source>
        <dbReference type="Proteomes" id="UP000479000"/>
    </source>
</evidence>
<name>A0A6H5GAP6_9HEMI</name>
<sequence>MNFFTGIHSISIEPASNSYRGKNQKYSSQLSYDANRRCAGPIATRKAVNLIFAKNRTYRQDNAESRESSEQAESESEDNPYHRRGISAQEGLLWKRSLNNAERALSMTRKRLQSGRLADA</sequence>
<evidence type="ECO:0000256" key="1">
    <source>
        <dbReference type="SAM" id="MobiDB-lite"/>
    </source>
</evidence>
<accession>A0A6H5GAP6</accession>
<protein>
    <submittedName>
        <fullName evidence="2">Uncharacterized protein</fullName>
    </submittedName>
</protein>
<organism evidence="2 3">
    <name type="scientific">Nesidiocoris tenuis</name>
    <dbReference type="NCBI Taxonomy" id="355587"/>
    <lineage>
        <taxon>Eukaryota</taxon>
        <taxon>Metazoa</taxon>
        <taxon>Ecdysozoa</taxon>
        <taxon>Arthropoda</taxon>
        <taxon>Hexapoda</taxon>
        <taxon>Insecta</taxon>
        <taxon>Pterygota</taxon>
        <taxon>Neoptera</taxon>
        <taxon>Paraneoptera</taxon>
        <taxon>Hemiptera</taxon>
        <taxon>Heteroptera</taxon>
        <taxon>Panheteroptera</taxon>
        <taxon>Cimicomorpha</taxon>
        <taxon>Miridae</taxon>
        <taxon>Dicyphina</taxon>
        <taxon>Nesidiocoris</taxon>
    </lineage>
</organism>
<feature type="non-terminal residue" evidence="2">
    <location>
        <position position="120"/>
    </location>
</feature>
<evidence type="ECO:0000313" key="2">
    <source>
        <dbReference type="EMBL" id="CAA9999416.1"/>
    </source>
</evidence>
<proteinExistence type="predicted"/>
<feature type="region of interest" description="Disordered" evidence="1">
    <location>
        <begin position="58"/>
        <end position="86"/>
    </location>
</feature>